<dbReference type="Proteomes" id="UP000712281">
    <property type="component" value="Unassembled WGS sequence"/>
</dbReference>
<comment type="caution">
    <text evidence="2">The sequence shown here is derived from an EMBL/GenBank/DDBJ whole genome shotgun (WGS) entry which is preliminary data.</text>
</comment>
<name>A0A3N6QIQ3_BRACR</name>
<gene>
    <name evidence="1" type="ORF">F2Q68_00022551</name>
    <name evidence="2" type="ORF">F2Q70_00005956</name>
</gene>
<reference evidence="2" key="1">
    <citation type="submission" date="2019-12" db="EMBL/GenBank/DDBJ databases">
        <title>Genome sequencing and annotation of Brassica cretica.</title>
        <authorList>
            <person name="Studholme D.J."/>
            <person name="Sarris P.F."/>
        </authorList>
    </citation>
    <scope>NUCLEOTIDE SEQUENCE</scope>
    <source>
        <strain evidence="1">PFS-001/15</strain>
        <strain evidence="2">PFS-102/07</strain>
        <tissue evidence="2">Leaf</tissue>
    </source>
</reference>
<evidence type="ECO:0000313" key="1">
    <source>
        <dbReference type="EMBL" id="KAF2535705.1"/>
    </source>
</evidence>
<sequence length="65" mass="7555">MREYVLQYHNARKIMDLLDKGEKLIGNIYYYNTFLTPATIFKLDRDIRKTATSSPPVDINKASTT</sequence>
<accession>A0A3N6QIQ3</accession>
<proteinExistence type="predicted"/>
<organism evidence="2">
    <name type="scientific">Brassica cretica</name>
    <name type="common">Mustard</name>
    <dbReference type="NCBI Taxonomy" id="69181"/>
    <lineage>
        <taxon>Eukaryota</taxon>
        <taxon>Viridiplantae</taxon>
        <taxon>Streptophyta</taxon>
        <taxon>Embryophyta</taxon>
        <taxon>Tracheophyta</taxon>
        <taxon>Spermatophyta</taxon>
        <taxon>Magnoliopsida</taxon>
        <taxon>eudicotyledons</taxon>
        <taxon>Gunneridae</taxon>
        <taxon>Pentapetalae</taxon>
        <taxon>rosids</taxon>
        <taxon>malvids</taxon>
        <taxon>Brassicales</taxon>
        <taxon>Brassicaceae</taxon>
        <taxon>Brassiceae</taxon>
        <taxon>Brassica</taxon>
    </lineage>
</organism>
<dbReference type="AlphaFoldDB" id="A0A3N6QIQ3"/>
<evidence type="ECO:0000313" key="2">
    <source>
        <dbReference type="EMBL" id="KAF2576093.1"/>
    </source>
</evidence>
<protein>
    <submittedName>
        <fullName evidence="2">Uncharacterized protein</fullName>
    </submittedName>
</protein>
<dbReference type="EMBL" id="QGKW02002228">
    <property type="protein sequence ID" value="KAF2535705.1"/>
    <property type="molecule type" value="Genomic_DNA"/>
</dbReference>
<dbReference type="EMBL" id="QGKY02001015">
    <property type="protein sequence ID" value="KAF2576093.1"/>
    <property type="molecule type" value="Genomic_DNA"/>
</dbReference>